<reference evidence="2" key="2">
    <citation type="journal article" date="2017" name="Nat. Plants">
        <title>The Aegilops tauschii genome reveals multiple impacts of transposons.</title>
        <authorList>
            <person name="Zhao G."/>
            <person name="Zou C."/>
            <person name="Li K."/>
            <person name="Wang K."/>
            <person name="Li T."/>
            <person name="Gao L."/>
            <person name="Zhang X."/>
            <person name="Wang H."/>
            <person name="Yang Z."/>
            <person name="Liu X."/>
            <person name="Jiang W."/>
            <person name="Mao L."/>
            <person name="Kong X."/>
            <person name="Jiao Y."/>
            <person name="Jia J."/>
        </authorList>
    </citation>
    <scope>NUCLEOTIDE SEQUENCE [LARGE SCALE GENOMIC DNA]</scope>
    <source>
        <strain evidence="2">cv. AL8/78</strain>
    </source>
</reference>
<reference evidence="1" key="5">
    <citation type="journal article" date="2021" name="G3 (Bethesda)">
        <title>Aegilops tauschii genome assembly Aet v5.0 features greater sequence contiguity and improved annotation.</title>
        <authorList>
            <person name="Wang L."/>
            <person name="Zhu T."/>
            <person name="Rodriguez J.C."/>
            <person name="Deal K.R."/>
            <person name="Dubcovsky J."/>
            <person name="McGuire P.E."/>
            <person name="Lux T."/>
            <person name="Spannagl M."/>
            <person name="Mayer K.F.X."/>
            <person name="Baldrich P."/>
            <person name="Meyers B.C."/>
            <person name="Huo N."/>
            <person name="Gu Y.Q."/>
            <person name="Zhou H."/>
            <person name="Devos K.M."/>
            <person name="Bennetzen J.L."/>
            <person name="Unver T."/>
            <person name="Budak H."/>
            <person name="Gulick P.J."/>
            <person name="Galiba G."/>
            <person name="Kalapos B."/>
            <person name="Nelson D.R."/>
            <person name="Li P."/>
            <person name="You F.M."/>
            <person name="Luo M.C."/>
            <person name="Dvorak J."/>
        </authorList>
    </citation>
    <scope>NUCLEOTIDE SEQUENCE [LARGE SCALE GENOMIC DNA]</scope>
    <source>
        <strain evidence="1">cv. AL8/78</strain>
    </source>
</reference>
<name>A0A453SBC1_AEGTS</name>
<protein>
    <submittedName>
        <fullName evidence="1">Uncharacterized protein</fullName>
    </submittedName>
</protein>
<keyword evidence="2" id="KW-1185">Reference proteome</keyword>
<proteinExistence type="predicted"/>
<reference evidence="1" key="4">
    <citation type="submission" date="2019-03" db="UniProtKB">
        <authorList>
            <consortium name="EnsemblPlants"/>
        </authorList>
    </citation>
    <scope>IDENTIFICATION</scope>
</reference>
<evidence type="ECO:0000313" key="2">
    <source>
        <dbReference type="Proteomes" id="UP000015105"/>
    </source>
</evidence>
<evidence type="ECO:0000313" key="1">
    <source>
        <dbReference type="EnsemblPlants" id="AET7Gv20880900.28"/>
    </source>
</evidence>
<dbReference type="EnsemblPlants" id="AET7Gv20880900.3">
    <property type="protein sequence ID" value="AET7Gv20880900.3"/>
    <property type="gene ID" value="AET7Gv20880900"/>
</dbReference>
<dbReference type="AlphaFoldDB" id="A0A453SBC1"/>
<reference evidence="2" key="1">
    <citation type="journal article" date="2014" name="Science">
        <title>Ancient hybridizations among the ancestral genomes of bread wheat.</title>
        <authorList>
            <consortium name="International Wheat Genome Sequencing Consortium,"/>
            <person name="Marcussen T."/>
            <person name="Sandve S.R."/>
            <person name="Heier L."/>
            <person name="Spannagl M."/>
            <person name="Pfeifer M."/>
            <person name="Jakobsen K.S."/>
            <person name="Wulff B.B."/>
            <person name="Steuernagel B."/>
            <person name="Mayer K.F."/>
            <person name="Olsen O.A."/>
        </authorList>
    </citation>
    <scope>NUCLEOTIDE SEQUENCE [LARGE SCALE GENOMIC DNA]</scope>
    <source>
        <strain evidence="2">cv. AL8/78</strain>
    </source>
</reference>
<organism evidence="1 2">
    <name type="scientific">Aegilops tauschii subsp. strangulata</name>
    <name type="common">Goatgrass</name>
    <dbReference type="NCBI Taxonomy" id="200361"/>
    <lineage>
        <taxon>Eukaryota</taxon>
        <taxon>Viridiplantae</taxon>
        <taxon>Streptophyta</taxon>
        <taxon>Embryophyta</taxon>
        <taxon>Tracheophyta</taxon>
        <taxon>Spermatophyta</taxon>
        <taxon>Magnoliopsida</taxon>
        <taxon>Liliopsida</taxon>
        <taxon>Poales</taxon>
        <taxon>Poaceae</taxon>
        <taxon>BOP clade</taxon>
        <taxon>Pooideae</taxon>
        <taxon>Triticodae</taxon>
        <taxon>Triticeae</taxon>
        <taxon>Triticinae</taxon>
        <taxon>Aegilops</taxon>
    </lineage>
</organism>
<reference evidence="1" key="3">
    <citation type="journal article" date="2017" name="Nature">
        <title>Genome sequence of the progenitor of the wheat D genome Aegilops tauschii.</title>
        <authorList>
            <person name="Luo M.C."/>
            <person name="Gu Y.Q."/>
            <person name="Puiu D."/>
            <person name="Wang H."/>
            <person name="Twardziok S.O."/>
            <person name="Deal K.R."/>
            <person name="Huo N."/>
            <person name="Zhu T."/>
            <person name="Wang L."/>
            <person name="Wang Y."/>
            <person name="McGuire P.E."/>
            <person name="Liu S."/>
            <person name="Long H."/>
            <person name="Ramasamy R.K."/>
            <person name="Rodriguez J.C."/>
            <person name="Van S.L."/>
            <person name="Yuan L."/>
            <person name="Wang Z."/>
            <person name="Xia Z."/>
            <person name="Xiao L."/>
            <person name="Anderson O.D."/>
            <person name="Ouyang S."/>
            <person name="Liang Y."/>
            <person name="Zimin A.V."/>
            <person name="Pertea G."/>
            <person name="Qi P."/>
            <person name="Bennetzen J.L."/>
            <person name="Dai X."/>
            <person name="Dawson M.W."/>
            <person name="Muller H.G."/>
            <person name="Kugler K."/>
            <person name="Rivarola-Duarte L."/>
            <person name="Spannagl M."/>
            <person name="Mayer K.F.X."/>
            <person name="Lu F.H."/>
            <person name="Bevan M.W."/>
            <person name="Leroy P."/>
            <person name="Li P."/>
            <person name="You F.M."/>
            <person name="Sun Q."/>
            <person name="Liu Z."/>
            <person name="Lyons E."/>
            <person name="Wicker T."/>
            <person name="Salzberg S.L."/>
            <person name="Devos K.M."/>
            <person name="Dvorak J."/>
        </authorList>
    </citation>
    <scope>NUCLEOTIDE SEQUENCE [LARGE SCALE GENOMIC DNA]</scope>
    <source>
        <strain evidence="1">cv. AL8/78</strain>
    </source>
</reference>
<accession>A0A453SBC1</accession>
<sequence length="78" mass="8753">MRTYVPWVTTSAVAVQSRGLGFRCIACVLRRAFSAAASRFMNSLYMAEATEDRSLEIWLTMLLQRSWCCADRICPGGV</sequence>
<dbReference type="EnsemblPlants" id="AET7Gv20880900.28">
    <property type="protein sequence ID" value="AET7Gv20880900.28"/>
    <property type="gene ID" value="AET7Gv20880900"/>
</dbReference>
<dbReference type="Gramene" id="AET7Gv20880900.3">
    <property type="protein sequence ID" value="AET7Gv20880900.3"/>
    <property type="gene ID" value="AET7Gv20880900"/>
</dbReference>
<dbReference type="Proteomes" id="UP000015105">
    <property type="component" value="Chromosome 7D"/>
</dbReference>
<dbReference type="Gramene" id="AET7Gv20880900.28">
    <property type="protein sequence ID" value="AET7Gv20880900.28"/>
    <property type="gene ID" value="AET7Gv20880900"/>
</dbReference>